<dbReference type="EMBL" id="JARKIB010000115">
    <property type="protein sequence ID" value="KAJ7737727.1"/>
    <property type="molecule type" value="Genomic_DNA"/>
</dbReference>
<dbReference type="AlphaFoldDB" id="A0AAD7IAW8"/>
<feature type="region of interest" description="Disordered" evidence="1">
    <location>
        <begin position="196"/>
        <end position="215"/>
    </location>
</feature>
<protein>
    <submittedName>
        <fullName evidence="2">Uncharacterized protein</fullName>
    </submittedName>
</protein>
<feature type="compositionally biased region" description="Basic residues" evidence="1">
    <location>
        <begin position="61"/>
        <end position="75"/>
    </location>
</feature>
<reference evidence="2" key="1">
    <citation type="submission" date="2023-03" db="EMBL/GenBank/DDBJ databases">
        <title>Massive genome expansion in bonnet fungi (Mycena s.s.) driven by repeated elements and novel gene families across ecological guilds.</title>
        <authorList>
            <consortium name="Lawrence Berkeley National Laboratory"/>
            <person name="Harder C.B."/>
            <person name="Miyauchi S."/>
            <person name="Viragh M."/>
            <person name="Kuo A."/>
            <person name="Thoen E."/>
            <person name="Andreopoulos B."/>
            <person name="Lu D."/>
            <person name="Skrede I."/>
            <person name="Drula E."/>
            <person name="Henrissat B."/>
            <person name="Morin E."/>
            <person name="Kohler A."/>
            <person name="Barry K."/>
            <person name="LaButti K."/>
            <person name="Morin E."/>
            <person name="Salamov A."/>
            <person name="Lipzen A."/>
            <person name="Mereny Z."/>
            <person name="Hegedus B."/>
            <person name="Baldrian P."/>
            <person name="Stursova M."/>
            <person name="Weitz H."/>
            <person name="Taylor A."/>
            <person name="Grigoriev I.V."/>
            <person name="Nagy L.G."/>
            <person name="Martin F."/>
            <person name="Kauserud H."/>
        </authorList>
    </citation>
    <scope>NUCLEOTIDE SEQUENCE</scope>
    <source>
        <strain evidence="2">CBHHK182m</strain>
    </source>
</reference>
<feature type="compositionally biased region" description="Basic and acidic residues" evidence="1">
    <location>
        <begin position="350"/>
        <end position="366"/>
    </location>
</feature>
<dbReference type="Proteomes" id="UP001215598">
    <property type="component" value="Unassembled WGS sequence"/>
</dbReference>
<feature type="region of interest" description="Disordered" evidence="1">
    <location>
        <begin position="1"/>
        <end position="76"/>
    </location>
</feature>
<feature type="compositionally biased region" description="Basic and acidic residues" evidence="1">
    <location>
        <begin position="252"/>
        <end position="263"/>
    </location>
</feature>
<proteinExistence type="predicted"/>
<gene>
    <name evidence="2" type="ORF">B0H16DRAFT_1762204</name>
</gene>
<accession>A0AAD7IAW8</accession>
<evidence type="ECO:0000313" key="3">
    <source>
        <dbReference type="Proteomes" id="UP001215598"/>
    </source>
</evidence>
<keyword evidence="3" id="KW-1185">Reference proteome</keyword>
<evidence type="ECO:0000313" key="2">
    <source>
        <dbReference type="EMBL" id="KAJ7737727.1"/>
    </source>
</evidence>
<sequence length="375" mass="41104">MRTPTPPSVPAHPSRSRPILIPTHPTHPPNLPSAASPSPIPPPSRSHPQRLHGHASPNPTRTRRRRAEGRRRREIRKIIPVRVRGTGEGVCVQQSAAGGGAARNASEVGREKHLREYSPVTVFSIACRHEWNEIALESVKLGIAVVTHCRARAGDVNQDEEPERVCMVQPRRTVQVNEHNSTTRTRGAGCEAGVYRRGRSKGRARHERDEAAASGTSVILQRRLLHGGGGEITRRVRWQPTKAQTQTRARAHHSDDRVGRSKREMQTIGEPVLDTTGACLRARADNTQDQERRKKCGDAVKLASWAVNCSRSSPSKSQEFGVEAEATPAAHGDKVHRINSPPLENLVALDDREASKNAAPAKEETNPRGGIQTGN</sequence>
<feature type="compositionally biased region" description="Basic residues" evidence="1">
    <location>
        <begin position="196"/>
        <end position="205"/>
    </location>
</feature>
<feature type="region of interest" description="Disordered" evidence="1">
    <location>
        <begin position="350"/>
        <end position="375"/>
    </location>
</feature>
<comment type="caution">
    <text evidence="2">The sequence shown here is derived from an EMBL/GenBank/DDBJ whole genome shotgun (WGS) entry which is preliminary data.</text>
</comment>
<organism evidence="2 3">
    <name type="scientific">Mycena metata</name>
    <dbReference type="NCBI Taxonomy" id="1033252"/>
    <lineage>
        <taxon>Eukaryota</taxon>
        <taxon>Fungi</taxon>
        <taxon>Dikarya</taxon>
        <taxon>Basidiomycota</taxon>
        <taxon>Agaricomycotina</taxon>
        <taxon>Agaricomycetes</taxon>
        <taxon>Agaricomycetidae</taxon>
        <taxon>Agaricales</taxon>
        <taxon>Marasmiineae</taxon>
        <taxon>Mycenaceae</taxon>
        <taxon>Mycena</taxon>
    </lineage>
</organism>
<feature type="compositionally biased region" description="Pro residues" evidence="1">
    <location>
        <begin position="1"/>
        <end position="10"/>
    </location>
</feature>
<evidence type="ECO:0000256" key="1">
    <source>
        <dbReference type="SAM" id="MobiDB-lite"/>
    </source>
</evidence>
<name>A0AAD7IAW8_9AGAR</name>
<feature type="region of interest" description="Disordered" evidence="1">
    <location>
        <begin position="240"/>
        <end position="263"/>
    </location>
</feature>